<dbReference type="AlphaFoldDB" id="H2YUV8"/>
<dbReference type="Gene3D" id="3.20.20.80">
    <property type="entry name" value="Glycosidases"/>
    <property type="match status" value="1"/>
</dbReference>
<organism evidence="11 12">
    <name type="scientific">Ciona savignyi</name>
    <name type="common">Pacific transparent sea squirt</name>
    <dbReference type="NCBI Taxonomy" id="51511"/>
    <lineage>
        <taxon>Eukaryota</taxon>
        <taxon>Metazoa</taxon>
        <taxon>Chordata</taxon>
        <taxon>Tunicata</taxon>
        <taxon>Ascidiacea</taxon>
        <taxon>Phlebobranchia</taxon>
        <taxon>Cionidae</taxon>
        <taxon>Ciona</taxon>
    </lineage>
</organism>
<comment type="catalytic activity">
    <reaction evidence="6">
        <text>a ganglioside GM2 (d18:1(4E)) + H2O = a ganglioside GM3 (d18:1(4E)) + N-acetyl-beta-D-galactosamine</text>
        <dbReference type="Rhea" id="RHEA:47940"/>
        <dbReference type="ChEBI" id="CHEBI:15377"/>
        <dbReference type="ChEBI" id="CHEBI:28497"/>
        <dbReference type="ChEBI" id="CHEBI:60065"/>
        <dbReference type="ChEBI" id="CHEBI:71502"/>
    </reaction>
    <physiologicalReaction direction="left-to-right" evidence="6">
        <dbReference type="Rhea" id="RHEA:47941"/>
    </physiologicalReaction>
</comment>
<dbReference type="SUPFAM" id="SSF51445">
    <property type="entry name" value="(Trans)glycosidases"/>
    <property type="match status" value="1"/>
</dbReference>
<name>H2YUV8_CIOSA</name>
<evidence type="ECO:0000256" key="8">
    <source>
        <dbReference type="ARBA" id="ARBA00047301"/>
    </source>
</evidence>
<dbReference type="GO" id="GO:0005975">
    <property type="term" value="P:carbohydrate metabolic process"/>
    <property type="evidence" value="ECO:0007669"/>
    <property type="project" value="InterPro"/>
</dbReference>
<evidence type="ECO:0000313" key="12">
    <source>
        <dbReference type="Proteomes" id="UP000007875"/>
    </source>
</evidence>
<dbReference type="EC" id="3.2.1.52" evidence="3"/>
<evidence type="ECO:0000256" key="6">
    <source>
        <dbReference type="ARBA" id="ARBA00043767"/>
    </source>
</evidence>
<keyword evidence="12" id="KW-1185">Reference proteome</keyword>
<evidence type="ECO:0000256" key="1">
    <source>
        <dbReference type="ARBA" id="ARBA00001231"/>
    </source>
</evidence>
<evidence type="ECO:0000259" key="10">
    <source>
        <dbReference type="Pfam" id="PF00728"/>
    </source>
</evidence>
<comment type="catalytic activity">
    <reaction evidence="1">
        <text>Hydrolysis of terminal non-reducing N-acetyl-D-hexosamine residues in N-acetyl-beta-D-hexosaminides.</text>
        <dbReference type="EC" id="3.2.1.52"/>
    </reaction>
</comment>
<dbReference type="InterPro" id="IPR017853">
    <property type="entry name" value="GH"/>
</dbReference>
<evidence type="ECO:0000256" key="9">
    <source>
        <dbReference type="ARBA" id="ARBA00049464"/>
    </source>
</evidence>
<comment type="catalytic activity">
    <reaction evidence="8">
        <text>N-acetyl-beta-D-galactosaminyl-(1-&gt;4)-beta-D-3-sulfogalactosyl-(1-&gt;4)-beta-D-glucosyl-(1&lt;-&gt;1')-ceramide + H2O = a beta-D-3-sulfogalactosyl-(1-&gt;4)-beta-D-glucosyl-(1&lt;-&gt;1')-ceramide + N-acetyl-beta-D-galactosamine</text>
        <dbReference type="Rhea" id="RHEA:48276"/>
        <dbReference type="ChEBI" id="CHEBI:15377"/>
        <dbReference type="ChEBI" id="CHEBI:28497"/>
        <dbReference type="ChEBI" id="CHEBI:90163"/>
        <dbReference type="ChEBI" id="CHEBI:90164"/>
    </reaction>
    <physiologicalReaction direction="left-to-right" evidence="8">
        <dbReference type="Rhea" id="RHEA:48277"/>
    </physiologicalReaction>
</comment>
<evidence type="ECO:0000256" key="5">
    <source>
        <dbReference type="ARBA" id="ARBA00023505"/>
    </source>
</evidence>
<dbReference type="GO" id="GO:0030203">
    <property type="term" value="P:glycosaminoglycan metabolic process"/>
    <property type="evidence" value="ECO:0007669"/>
    <property type="project" value="TreeGrafter"/>
</dbReference>
<dbReference type="InterPro" id="IPR025705">
    <property type="entry name" value="Beta_hexosaminidase_sua/sub"/>
</dbReference>
<dbReference type="PANTHER" id="PTHR22600">
    <property type="entry name" value="BETA-HEXOSAMINIDASE"/>
    <property type="match status" value="1"/>
</dbReference>
<dbReference type="InterPro" id="IPR015883">
    <property type="entry name" value="Glyco_hydro_20_cat"/>
</dbReference>
<keyword evidence="4" id="KW-0378">Hydrolase</keyword>
<comment type="catalytic activity">
    <reaction evidence="9">
        <text>N-acetyl-beta-D-6-sulfogalactosaminyl-(1-&gt;4)-alpha-L-iduronyl-(1-&gt;3)-N-acetyl-D-6-sulfogalactosamine + H2O = alpha-L-iduronyl-(1-&gt;3)-N-acetyl-D-6-sulfogalactosamine + N-acetyl-D-6-sulfogalactosamine</text>
        <dbReference type="Rhea" id="RHEA:64384"/>
        <dbReference type="ChEBI" id="CHEBI:15377"/>
        <dbReference type="ChEBI" id="CHEBI:152567"/>
        <dbReference type="ChEBI" id="CHEBI:152568"/>
        <dbReference type="ChEBI" id="CHEBI:153064"/>
    </reaction>
    <physiologicalReaction direction="left-to-right" evidence="9">
        <dbReference type="Rhea" id="RHEA:64385"/>
    </physiologicalReaction>
</comment>
<evidence type="ECO:0000313" key="11">
    <source>
        <dbReference type="Ensembl" id="ENSCSAVP00000009118.1"/>
    </source>
</evidence>
<comment type="similarity">
    <text evidence="2">Belongs to the glycosyl hydrolase 20 family.</text>
</comment>
<evidence type="ECO:0000256" key="3">
    <source>
        <dbReference type="ARBA" id="ARBA00012663"/>
    </source>
</evidence>
<dbReference type="GO" id="GO:0004563">
    <property type="term" value="F:beta-N-acetylhexosaminidase activity"/>
    <property type="evidence" value="ECO:0007669"/>
    <property type="project" value="UniProtKB-EC"/>
</dbReference>
<proteinExistence type="inferred from homology"/>
<feature type="domain" description="Glycoside hydrolase family 20 catalytic" evidence="10">
    <location>
        <begin position="7"/>
        <end position="92"/>
    </location>
</feature>
<evidence type="ECO:0000256" key="4">
    <source>
        <dbReference type="ARBA" id="ARBA00022801"/>
    </source>
</evidence>
<dbReference type="PANTHER" id="PTHR22600:SF21">
    <property type="entry name" value="BETA-HEXOSAMINIDASE A"/>
    <property type="match status" value="1"/>
</dbReference>
<dbReference type="Proteomes" id="UP000007875">
    <property type="component" value="Unassembled WGS sequence"/>
</dbReference>
<evidence type="ECO:0000256" key="7">
    <source>
        <dbReference type="ARBA" id="ARBA00043827"/>
    </source>
</evidence>
<reference evidence="12" key="1">
    <citation type="submission" date="2003-08" db="EMBL/GenBank/DDBJ databases">
        <authorList>
            <person name="Birren B."/>
            <person name="Nusbaum C."/>
            <person name="Abebe A."/>
            <person name="Abouelleil A."/>
            <person name="Adekoya E."/>
            <person name="Ait-zahra M."/>
            <person name="Allen N."/>
            <person name="Allen T."/>
            <person name="An P."/>
            <person name="Anderson M."/>
            <person name="Anderson S."/>
            <person name="Arachchi H."/>
            <person name="Armbruster J."/>
            <person name="Bachantsang P."/>
            <person name="Baldwin J."/>
            <person name="Barry A."/>
            <person name="Bayul T."/>
            <person name="Blitshsteyn B."/>
            <person name="Bloom T."/>
            <person name="Blye J."/>
            <person name="Boguslavskiy L."/>
            <person name="Borowsky M."/>
            <person name="Boukhgalter B."/>
            <person name="Brunache A."/>
            <person name="Butler J."/>
            <person name="Calixte N."/>
            <person name="Calvo S."/>
            <person name="Camarata J."/>
            <person name="Campo K."/>
            <person name="Chang J."/>
            <person name="Cheshatsang Y."/>
            <person name="Citroen M."/>
            <person name="Collymore A."/>
            <person name="Considine T."/>
            <person name="Cook A."/>
            <person name="Cooke P."/>
            <person name="Corum B."/>
            <person name="Cuomo C."/>
            <person name="David R."/>
            <person name="Dawoe T."/>
            <person name="Degray S."/>
            <person name="Dodge S."/>
            <person name="Dooley K."/>
            <person name="Dorje P."/>
            <person name="Dorjee K."/>
            <person name="Dorris L."/>
            <person name="Duffey N."/>
            <person name="Dupes A."/>
            <person name="Elkins T."/>
            <person name="Engels R."/>
            <person name="Erickson J."/>
            <person name="Farina A."/>
            <person name="Faro S."/>
            <person name="Ferreira P."/>
            <person name="Fischer H."/>
            <person name="Fitzgerald M."/>
            <person name="Foley K."/>
            <person name="Gage D."/>
            <person name="Galagan J."/>
            <person name="Gearin G."/>
            <person name="Gnerre S."/>
            <person name="Gnirke A."/>
            <person name="Goyette A."/>
            <person name="Graham J."/>
            <person name="Grandbois E."/>
            <person name="Gyaltsen K."/>
            <person name="Hafez N."/>
            <person name="Hagopian D."/>
            <person name="Hagos B."/>
            <person name="Hall J."/>
            <person name="Hatcher B."/>
            <person name="Heller A."/>
            <person name="Higgins H."/>
            <person name="Honan T."/>
            <person name="Horn A."/>
            <person name="Houde N."/>
            <person name="Hughes L."/>
            <person name="Hulme W."/>
            <person name="Husby E."/>
            <person name="Iliev I."/>
            <person name="Jaffe D."/>
            <person name="Jones C."/>
            <person name="Kamal M."/>
            <person name="Kamat A."/>
            <person name="Kamvysselis M."/>
            <person name="Karlsson E."/>
            <person name="Kells C."/>
            <person name="Kieu A."/>
            <person name="Kisner P."/>
            <person name="Kodira C."/>
            <person name="Kulbokas E."/>
            <person name="Labutti K."/>
            <person name="Lama D."/>
            <person name="Landers T."/>
            <person name="Leger J."/>
            <person name="Levine S."/>
            <person name="Lewis D."/>
            <person name="Lewis T."/>
            <person name="Lindblad-toh K."/>
            <person name="Liu X."/>
            <person name="Lokyitsang T."/>
            <person name="Lokyitsang Y."/>
            <person name="Lucien O."/>
            <person name="Lui A."/>
            <person name="Ma L.J."/>
            <person name="Mabbitt R."/>
            <person name="Macdonald J."/>
            <person name="Maclean C."/>
            <person name="Major J."/>
            <person name="Manning J."/>
            <person name="Marabella R."/>
            <person name="Maru K."/>
            <person name="Matthews C."/>
            <person name="Mauceli E."/>
            <person name="Mccarthy M."/>
            <person name="Mcdonough S."/>
            <person name="Mcghee T."/>
            <person name="Meldrim J."/>
            <person name="Meneus L."/>
            <person name="Mesirov J."/>
            <person name="Mihalev A."/>
            <person name="Mihova T."/>
            <person name="Mikkelsen T."/>
            <person name="Mlenga V."/>
            <person name="Moru K."/>
            <person name="Mozes J."/>
            <person name="Mulrain L."/>
            <person name="Munson G."/>
            <person name="Naylor J."/>
            <person name="Newes C."/>
            <person name="Nguyen C."/>
            <person name="Nguyen N."/>
            <person name="Nguyen T."/>
            <person name="Nicol R."/>
            <person name="Nielsen C."/>
            <person name="Nizzari M."/>
            <person name="Norbu C."/>
            <person name="Norbu N."/>
            <person name="O'donnell P."/>
            <person name="Okoawo O."/>
            <person name="O'leary S."/>
            <person name="Omotosho B."/>
            <person name="O'neill K."/>
            <person name="Osman S."/>
            <person name="Parker S."/>
            <person name="Perrin D."/>
            <person name="Phunkhang P."/>
            <person name="Piqani B."/>
            <person name="Purcell S."/>
            <person name="Rachupka T."/>
            <person name="Ramasamy U."/>
            <person name="Rameau R."/>
            <person name="Ray V."/>
            <person name="Raymond C."/>
            <person name="Retta R."/>
            <person name="Richardson S."/>
            <person name="Rise C."/>
            <person name="Rodriguez J."/>
            <person name="Rogers J."/>
            <person name="Rogov P."/>
            <person name="Rutman M."/>
            <person name="Schupbach R."/>
            <person name="Seaman C."/>
            <person name="Settipalli S."/>
            <person name="Sharpe T."/>
            <person name="Sheridan J."/>
            <person name="Sherpa N."/>
            <person name="Shi J."/>
            <person name="Smirnov S."/>
            <person name="Smith C."/>
            <person name="Sougnez C."/>
            <person name="Spencer B."/>
            <person name="Stalker J."/>
            <person name="Stange-thomann N."/>
            <person name="Stavropoulos S."/>
            <person name="Stetson K."/>
            <person name="Stone C."/>
            <person name="Stone S."/>
            <person name="Stubbs M."/>
            <person name="Talamas J."/>
            <person name="Tchuinga P."/>
            <person name="Tenzing P."/>
            <person name="Tesfaye S."/>
            <person name="Theodore J."/>
            <person name="Thoulutsang Y."/>
            <person name="Topham K."/>
            <person name="Towey S."/>
            <person name="Tsamla T."/>
            <person name="Tsomo N."/>
            <person name="Vallee D."/>
            <person name="Vassiliev H."/>
            <person name="Venkataraman V."/>
            <person name="Vinson J."/>
            <person name="Vo A."/>
            <person name="Wade C."/>
            <person name="Wang S."/>
            <person name="Wangchuk T."/>
            <person name="Wangdi T."/>
            <person name="Whittaker C."/>
            <person name="Wilkinson J."/>
            <person name="Wu Y."/>
            <person name="Wyman D."/>
            <person name="Yadav S."/>
            <person name="Yang S."/>
            <person name="Yang X."/>
            <person name="Yeager S."/>
            <person name="Yee E."/>
            <person name="Young G."/>
            <person name="Zainoun J."/>
            <person name="Zembeck L."/>
            <person name="Zimmer A."/>
            <person name="Zody M."/>
            <person name="Lander E."/>
        </authorList>
    </citation>
    <scope>NUCLEOTIDE SEQUENCE [LARGE SCALE GENOMIC DNA]</scope>
</reference>
<reference evidence="11" key="2">
    <citation type="submission" date="2025-08" db="UniProtKB">
        <authorList>
            <consortium name="Ensembl"/>
        </authorList>
    </citation>
    <scope>IDENTIFICATION</scope>
</reference>
<dbReference type="GO" id="GO:0005764">
    <property type="term" value="C:lysosome"/>
    <property type="evidence" value="ECO:0007669"/>
    <property type="project" value="TreeGrafter"/>
</dbReference>
<dbReference type="GeneTree" id="ENSGT00390000008107"/>
<accession>H2YUV8</accession>
<comment type="catalytic activity">
    <reaction evidence="5">
        <text>beta-D-GalNAc-(1-&gt;4)-alpha-L-IdoA-(1-&gt;3)-beta-D-GalNAc-4-sulfate-(1-&gt;4)-alpha-L-IdoA-(1-&gt;3)-D-GalNAc-4-sulfate + H2O = alpha-L-IdoA-(1-&gt;3)-beta-D-GalNAc-4-sulfate-(1-&gt;4)-alpha-L-IdoA-(1-&gt;3)-D-GalNAc-4-sulfate + N-acetyl-D-galactosamine</text>
        <dbReference type="Rhea" id="RHEA:64372"/>
        <dbReference type="ChEBI" id="CHEBI:15377"/>
        <dbReference type="ChEBI" id="CHEBI:28037"/>
        <dbReference type="ChEBI" id="CHEBI:152565"/>
        <dbReference type="ChEBI" id="CHEBI:152566"/>
    </reaction>
    <physiologicalReaction direction="left-to-right" evidence="5">
        <dbReference type="Rhea" id="RHEA:64373"/>
    </physiologicalReaction>
</comment>
<reference evidence="11" key="3">
    <citation type="submission" date="2025-09" db="UniProtKB">
        <authorList>
            <consortium name="Ensembl"/>
        </authorList>
    </citation>
    <scope>IDENTIFICATION</scope>
</reference>
<dbReference type="GO" id="GO:0006689">
    <property type="term" value="P:ganglioside catabolic process"/>
    <property type="evidence" value="ECO:0007669"/>
    <property type="project" value="TreeGrafter"/>
</dbReference>
<sequence>MKNNPANEMAKVTSLGYRVILASPWYLDHLTVGEDWKKYYMYEPANFNGTAEQKALLIGGEACLWGEYVDATNVTPRLWPRASAVAERLWSQETVNDVDAATPRLHQHRCRMVQRGIPAEPLHPSYCAFDWRNKK</sequence>
<dbReference type="Ensembl" id="ENSCSAVT00000009232.1">
    <property type="protein sequence ID" value="ENSCSAVP00000009118.1"/>
    <property type="gene ID" value="ENSCSAVG00000005375.1"/>
</dbReference>
<protein>
    <recommendedName>
        <fullName evidence="3">beta-N-acetylhexosaminidase</fullName>
        <ecNumber evidence="3">3.2.1.52</ecNumber>
    </recommendedName>
</protein>
<comment type="catalytic activity">
    <reaction evidence="7">
        <text>a ganglioside GM2 + H2O = a ganglioside GM3 + N-acetyl-beta-D-galactosamine</text>
        <dbReference type="Rhea" id="RHEA:47968"/>
        <dbReference type="ChEBI" id="CHEBI:15377"/>
        <dbReference type="ChEBI" id="CHEBI:28497"/>
        <dbReference type="ChEBI" id="CHEBI:79210"/>
        <dbReference type="ChEBI" id="CHEBI:79218"/>
    </reaction>
    <physiologicalReaction direction="left-to-right" evidence="7">
        <dbReference type="Rhea" id="RHEA:47969"/>
    </physiologicalReaction>
</comment>
<dbReference type="GO" id="GO:0016020">
    <property type="term" value="C:membrane"/>
    <property type="evidence" value="ECO:0007669"/>
    <property type="project" value="TreeGrafter"/>
</dbReference>
<dbReference type="PRINTS" id="PR00738">
    <property type="entry name" value="GLHYDRLASE20"/>
</dbReference>
<dbReference type="Pfam" id="PF00728">
    <property type="entry name" value="Glyco_hydro_20"/>
    <property type="match status" value="1"/>
</dbReference>
<evidence type="ECO:0000256" key="2">
    <source>
        <dbReference type="ARBA" id="ARBA00006285"/>
    </source>
</evidence>